<accession>A0A1X7VB23</accession>
<dbReference type="Pfam" id="PF21789">
    <property type="entry name" value="TNP-like_RNaseH_C"/>
    <property type="match status" value="1"/>
</dbReference>
<evidence type="ECO:0000313" key="2">
    <source>
        <dbReference type="EnsemblMetazoa" id="Aqu2.1.36944_001"/>
    </source>
</evidence>
<reference evidence="2" key="1">
    <citation type="submission" date="2017-05" db="UniProtKB">
        <authorList>
            <consortium name="EnsemblMetazoa"/>
        </authorList>
    </citation>
    <scope>IDENTIFICATION</scope>
</reference>
<proteinExistence type="predicted"/>
<sequence>MGSMMADNGGRLLGLYDEVEMFLSQINVFHAKNVVDSHEQAVFLQLYGGSPLSRKTDVMIFFSRCICQDPLEKFFGCQRQIGTTHDNPNVKEFQQNTQTLRVVVTVCRGSVKSNCRENDNLNGSEYNTQPLQKRRKKIDSNMTRNTVTINASTTITTISDDPIENSDNVVNEDVQMCEVIIKGFASRQQPSYSFDTTNESLIKAANTFIQWQYLLVNNSS</sequence>
<dbReference type="InParanoid" id="A0A1X7VB23"/>
<protein>
    <recommendedName>
        <fullName evidence="1">Transposable element P transposase-like RNase H C-terminal domain-containing protein</fullName>
    </recommendedName>
</protein>
<evidence type="ECO:0000259" key="1">
    <source>
        <dbReference type="Pfam" id="PF21789"/>
    </source>
</evidence>
<name>A0A1X7VB23_AMPQE</name>
<dbReference type="AlphaFoldDB" id="A0A1X7VB23"/>
<organism evidence="2">
    <name type="scientific">Amphimedon queenslandica</name>
    <name type="common">Sponge</name>
    <dbReference type="NCBI Taxonomy" id="400682"/>
    <lineage>
        <taxon>Eukaryota</taxon>
        <taxon>Metazoa</taxon>
        <taxon>Porifera</taxon>
        <taxon>Demospongiae</taxon>
        <taxon>Heteroscleromorpha</taxon>
        <taxon>Haplosclerida</taxon>
        <taxon>Niphatidae</taxon>
        <taxon>Amphimedon</taxon>
    </lineage>
</organism>
<dbReference type="InterPro" id="IPR048367">
    <property type="entry name" value="TNP-like_RNaseH_C"/>
</dbReference>
<dbReference type="EnsemblMetazoa" id="Aqu2.1.36944_001">
    <property type="protein sequence ID" value="Aqu2.1.36944_001"/>
    <property type="gene ID" value="Aqu2.1.36944"/>
</dbReference>
<feature type="domain" description="Transposable element P transposase-like RNase H C-terminal" evidence="1">
    <location>
        <begin position="68"/>
        <end position="95"/>
    </location>
</feature>